<dbReference type="RefSeq" id="XP_040747513.1">
    <property type="nucleotide sequence ID" value="XM_040883365.1"/>
</dbReference>
<reference evidence="1 2" key="1">
    <citation type="submission" date="2016-07" db="EMBL/GenBank/DDBJ databases">
        <title>Pervasive Adenine N6-methylation of Active Genes in Fungi.</title>
        <authorList>
            <consortium name="DOE Joint Genome Institute"/>
            <person name="Mondo S.J."/>
            <person name="Dannebaum R.O."/>
            <person name="Kuo R.C."/>
            <person name="Labutti K."/>
            <person name="Haridas S."/>
            <person name="Kuo A."/>
            <person name="Salamov A."/>
            <person name="Ahrendt S.R."/>
            <person name="Lipzen A."/>
            <person name="Sullivan W."/>
            <person name="Andreopoulos W.B."/>
            <person name="Clum A."/>
            <person name="Lindquist E."/>
            <person name="Daum C."/>
            <person name="Ramamoorthy G.K."/>
            <person name="Gryganskyi A."/>
            <person name="Culley D."/>
            <person name="Magnuson J.K."/>
            <person name="James T.Y."/>
            <person name="O'Malley M.A."/>
            <person name="Stajich J.E."/>
            <person name="Spatafora J.W."/>
            <person name="Visel A."/>
            <person name="Grigoriev I.V."/>
        </authorList>
    </citation>
    <scope>NUCLEOTIDE SEQUENCE [LARGE SCALE GENOMIC DNA]</scope>
    <source>
        <strain evidence="1 2">ATCC 12442</strain>
    </source>
</reference>
<organism evidence="1 2">
    <name type="scientific">Linderina pennispora</name>
    <dbReference type="NCBI Taxonomy" id="61395"/>
    <lineage>
        <taxon>Eukaryota</taxon>
        <taxon>Fungi</taxon>
        <taxon>Fungi incertae sedis</taxon>
        <taxon>Zoopagomycota</taxon>
        <taxon>Kickxellomycotina</taxon>
        <taxon>Kickxellomycetes</taxon>
        <taxon>Kickxellales</taxon>
        <taxon>Kickxellaceae</taxon>
        <taxon>Linderina</taxon>
    </lineage>
</organism>
<comment type="caution">
    <text evidence="1">The sequence shown here is derived from an EMBL/GenBank/DDBJ whole genome shotgun (WGS) entry which is preliminary data.</text>
</comment>
<dbReference type="EMBL" id="MCFD01000001">
    <property type="protein sequence ID" value="ORX74302.1"/>
    <property type="molecule type" value="Genomic_DNA"/>
</dbReference>
<dbReference type="AlphaFoldDB" id="A0A1Y1WLC4"/>
<sequence length="118" mass="13433">MYLEVVFKVLAKAKQLKLHGVRSTNLLDLAAFRNKNSPGGKSAKNIPSYHLNATKLALFLPKNPHGYSSRIWKTHFYAKVLSDSRFQTGFPLQLRRTTYTLVMFFAGIKVCWAARSWG</sequence>
<dbReference type="GeneID" id="63800013"/>
<proteinExistence type="predicted"/>
<keyword evidence="2" id="KW-1185">Reference proteome</keyword>
<dbReference type="Proteomes" id="UP000193922">
    <property type="component" value="Unassembled WGS sequence"/>
</dbReference>
<evidence type="ECO:0000313" key="1">
    <source>
        <dbReference type="EMBL" id="ORX74302.1"/>
    </source>
</evidence>
<accession>A0A1Y1WLC4</accession>
<evidence type="ECO:0000313" key="2">
    <source>
        <dbReference type="Proteomes" id="UP000193922"/>
    </source>
</evidence>
<protein>
    <submittedName>
        <fullName evidence="1">Uncharacterized protein</fullName>
    </submittedName>
</protein>
<name>A0A1Y1WLC4_9FUNG</name>
<gene>
    <name evidence="1" type="ORF">DL89DRAFT_13585</name>
</gene>